<dbReference type="PANTHER" id="PTHR30531">
    <property type="entry name" value="FLAGELLAR BIOSYNTHETIC PROTEIN FLHB"/>
    <property type="match status" value="1"/>
</dbReference>
<evidence type="ECO:0000313" key="2">
    <source>
        <dbReference type="Proteomes" id="UP000531594"/>
    </source>
</evidence>
<dbReference type="GO" id="GO:0005886">
    <property type="term" value="C:plasma membrane"/>
    <property type="evidence" value="ECO:0007669"/>
    <property type="project" value="TreeGrafter"/>
</dbReference>
<dbReference type="InterPro" id="IPR029025">
    <property type="entry name" value="T3SS_substrate_exporter_C"/>
</dbReference>
<protein>
    <submittedName>
        <fullName evidence="1">Flagellar biosynthesis protein</fullName>
    </submittedName>
</protein>
<dbReference type="Gene3D" id="3.40.1690.10">
    <property type="entry name" value="secretion proteins EscU"/>
    <property type="match status" value="1"/>
</dbReference>
<name>A0A7X0HN29_9BACI</name>
<accession>A0A7X0HN29</accession>
<dbReference type="Proteomes" id="UP000531594">
    <property type="component" value="Unassembled WGS sequence"/>
</dbReference>
<dbReference type="AlphaFoldDB" id="A0A7X0HN29"/>
<keyword evidence="1" id="KW-0966">Cell projection</keyword>
<dbReference type="InterPro" id="IPR006135">
    <property type="entry name" value="T3SS_substrate_exporter"/>
</dbReference>
<sequence length="96" mass="10783">MTDKQNEQRKTAIALSYNEKLADAPIVKAKGKGFIAEKIIAAAKEHQVPIQEDPTLVELLGKLNINERIPEELYQAVAEVFAFIYRTDKEAKNTGR</sequence>
<dbReference type="SUPFAM" id="SSF160544">
    <property type="entry name" value="EscU C-terminal domain-like"/>
    <property type="match status" value="1"/>
</dbReference>
<gene>
    <name evidence="1" type="ORF">HNR53_000415</name>
</gene>
<dbReference type="EMBL" id="JACHGK010000001">
    <property type="protein sequence ID" value="MBB6443827.1"/>
    <property type="molecule type" value="Genomic_DNA"/>
</dbReference>
<reference evidence="1 2" key="1">
    <citation type="submission" date="2020-08" db="EMBL/GenBank/DDBJ databases">
        <title>Genomic Encyclopedia of Type Strains, Phase IV (KMG-IV): sequencing the most valuable type-strain genomes for metagenomic binning, comparative biology and taxonomic classification.</title>
        <authorList>
            <person name="Goeker M."/>
        </authorList>
    </citation>
    <scope>NUCLEOTIDE SEQUENCE [LARGE SCALE GENOMIC DNA]</scope>
    <source>
        <strain evidence="1 2">DSM 5391</strain>
    </source>
</reference>
<proteinExistence type="predicted"/>
<organism evidence="1 2">
    <name type="scientific">Bacillus benzoevorans</name>
    <dbReference type="NCBI Taxonomy" id="1456"/>
    <lineage>
        <taxon>Bacteria</taxon>
        <taxon>Bacillati</taxon>
        <taxon>Bacillota</taxon>
        <taxon>Bacilli</taxon>
        <taxon>Bacillales</taxon>
        <taxon>Bacillaceae</taxon>
        <taxon>Bacillus</taxon>
    </lineage>
</organism>
<comment type="caution">
    <text evidence="1">The sequence shown here is derived from an EMBL/GenBank/DDBJ whole genome shotgun (WGS) entry which is preliminary data.</text>
</comment>
<dbReference type="Pfam" id="PF01312">
    <property type="entry name" value="Bac_export_2"/>
    <property type="match status" value="1"/>
</dbReference>
<keyword evidence="1" id="KW-0282">Flagellum</keyword>
<dbReference type="RefSeq" id="WP_184522223.1">
    <property type="nucleotide sequence ID" value="NZ_JACHGK010000001.1"/>
</dbReference>
<keyword evidence="1" id="KW-0969">Cilium</keyword>
<evidence type="ECO:0000313" key="1">
    <source>
        <dbReference type="EMBL" id="MBB6443827.1"/>
    </source>
</evidence>
<dbReference type="GO" id="GO:0009306">
    <property type="term" value="P:protein secretion"/>
    <property type="evidence" value="ECO:0007669"/>
    <property type="project" value="InterPro"/>
</dbReference>
<keyword evidence="2" id="KW-1185">Reference proteome</keyword>
<dbReference type="PANTHER" id="PTHR30531:SF12">
    <property type="entry name" value="FLAGELLAR BIOSYNTHETIC PROTEIN FLHB"/>
    <property type="match status" value="1"/>
</dbReference>